<reference evidence="1" key="1">
    <citation type="submission" date="2023-06" db="EMBL/GenBank/DDBJ databases">
        <title>Genomic analysis of the entomopathogenic nematode Steinernema hermaphroditum.</title>
        <authorList>
            <person name="Schwarz E.M."/>
            <person name="Heppert J.K."/>
            <person name="Baniya A."/>
            <person name="Schwartz H.T."/>
            <person name="Tan C.-H."/>
            <person name="Antoshechkin I."/>
            <person name="Sternberg P.W."/>
            <person name="Goodrich-Blair H."/>
            <person name="Dillman A.R."/>
        </authorList>
    </citation>
    <scope>NUCLEOTIDE SEQUENCE</scope>
    <source>
        <strain evidence="1">PS9179</strain>
        <tissue evidence="1">Whole animal</tissue>
    </source>
</reference>
<keyword evidence="2" id="KW-1185">Reference proteome</keyword>
<dbReference type="AlphaFoldDB" id="A0AA39HTW6"/>
<proteinExistence type="predicted"/>
<name>A0AA39HTW6_9BILA</name>
<evidence type="ECO:0000313" key="1">
    <source>
        <dbReference type="EMBL" id="KAK0412015.1"/>
    </source>
</evidence>
<comment type="caution">
    <text evidence="1">The sequence shown here is derived from an EMBL/GenBank/DDBJ whole genome shotgun (WGS) entry which is preliminary data.</text>
</comment>
<dbReference type="EMBL" id="JAUCMV010000003">
    <property type="protein sequence ID" value="KAK0412015.1"/>
    <property type="molecule type" value="Genomic_DNA"/>
</dbReference>
<evidence type="ECO:0000313" key="2">
    <source>
        <dbReference type="Proteomes" id="UP001175271"/>
    </source>
</evidence>
<organism evidence="1 2">
    <name type="scientific">Steinernema hermaphroditum</name>
    <dbReference type="NCBI Taxonomy" id="289476"/>
    <lineage>
        <taxon>Eukaryota</taxon>
        <taxon>Metazoa</taxon>
        <taxon>Ecdysozoa</taxon>
        <taxon>Nematoda</taxon>
        <taxon>Chromadorea</taxon>
        <taxon>Rhabditida</taxon>
        <taxon>Tylenchina</taxon>
        <taxon>Panagrolaimomorpha</taxon>
        <taxon>Strongyloidoidea</taxon>
        <taxon>Steinernematidae</taxon>
        <taxon>Steinernema</taxon>
    </lineage>
</organism>
<accession>A0AA39HTW6</accession>
<dbReference type="Proteomes" id="UP001175271">
    <property type="component" value="Unassembled WGS sequence"/>
</dbReference>
<protein>
    <submittedName>
        <fullName evidence="1">Uncharacterized protein</fullName>
    </submittedName>
</protein>
<sequence length="123" mass="13435">MSRLDRLRYFDINPVMKQGESGPLLSPPRLVRFPPEEKVDEATLPTRTIKPTATSILAPLTATFPSTSSTSTSYLHKLRFFSILPVMKPGESGPLLSPPRLGRFSGITVSPIQTTKPTLSATP</sequence>
<gene>
    <name evidence="1" type="ORF">QR680_005983</name>
</gene>